<keyword evidence="1" id="KW-0732">Signal</keyword>
<feature type="signal peptide" evidence="1">
    <location>
        <begin position="1"/>
        <end position="16"/>
    </location>
</feature>
<evidence type="ECO:0000256" key="1">
    <source>
        <dbReference type="SAM" id="SignalP"/>
    </source>
</evidence>
<dbReference type="Proteomes" id="UP001158576">
    <property type="component" value="Chromosome 1"/>
</dbReference>
<organism evidence="2 3">
    <name type="scientific">Oikopleura dioica</name>
    <name type="common">Tunicate</name>
    <dbReference type="NCBI Taxonomy" id="34765"/>
    <lineage>
        <taxon>Eukaryota</taxon>
        <taxon>Metazoa</taxon>
        <taxon>Chordata</taxon>
        <taxon>Tunicata</taxon>
        <taxon>Appendicularia</taxon>
        <taxon>Copelata</taxon>
        <taxon>Oikopleuridae</taxon>
        <taxon>Oikopleura</taxon>
    </lineage>
</organism>
<proteinExistence type="predicted"/>
<sequence>MRLLLSFALLFANVLANQKYIDLVMDYLSTLPPEVEGPYGPLVFDSTTLQCAEDSLQDLPDLPIGSSRENVYQHMMTSLFLKGDENALDAIKAAMTADTWIYNGVFVMETMLNFDMHYDAAGFVSPNPDSWDFSAVNWTITGSTEAELSEDYMGEILAGHPMSSDVTVLAEVIAPVLEGYEDTFQYSSARTVCLNPSLIQNNHWVCPLGFDPATAICPTGCAEENCILETTLEEVCGSYAQASFDWGVSPLVGSWGMDWFEDQVNNYCCPALSGFQQWEILDGAAQAIASMGGFSGAPFAGDQFASGVQGWFDANNGNYSGIVSEILNSGAFEGLDWLLTAGEFMSTDFGGNNRNGSGGANYATQSNGYWQIYDMIDLVSVNGSWGVFGNEWNEGNASYVNFTFGDWQQWVEGHADEWGENSQQLIEFWSTQQWFNNIRNGTMNIYGPGGEGGGGGTPGEIPIIIMETVEWPFPTGCITKTYQQSINDYLTTHGKNQSLLTDMNSFWIQMSADQGLDWTLAPGSVAEVLTGTAYGSISLQNFLNSIDPTGAKWAAFQPCWLLPEFNSLIARVESQLLIGTFWNPPQAANDVEAGELFENANWNEMRLDEDCCSVDALSIAEDYDAMPNLDWIWASNSSLQIADQIVPYLDAACCNLNDTLLGFLNTTNMTDGYGSLHGDPHVIVQTPGQETAICFKLDAQNDGVYTLLSDPSLNLDVTGEMTHEGSKKFVMDKVFITSPKGLQIEIDSYFVKIARDEVVALETLMGSFDEFGMDDVHFSLSGVANGEHNNAVKMTMVGNNDERIELLVSTKQTKSSLRFSVLNSDGLSTSGLKGIIGESIMPNDYKIDENGFVHIGNRVILGGEQSHDSNNDCLLLSDDDVSLFIGHPVSDFQTIKTFELIEDLSPK</sequence>
<dbReference type="EMBL" id="OU015566">
    <property type="protein sequence ID" value="CAG5103040.1"/>
    <property type="molecule type" value="Genomic_DNA"/>
</dbReference>
<gene>
    <name evidence="2" type="ORF">OKIOD_LOCUS9350</name>
</gene>
<reference evidence="2 3" key="1">
    <citation type="submission" date="2021-04" db="EMBL/GenBank/DDBJ databases">
        <authorList>
            <person name="Bliznina A."/>
        </authorList>
    </citation>
    <scope>NUCLEOTIDE SEQUENCE [LARGE SCALE GENOMIC DNA]</scope>
</reference>
<keyword evidence="3" id="KW-1185">Reference proteome</keyword>
<accession>A0ABN7SQG6</accession>
<evidence type="ECO:0000313" key="3">
    <source>
        <dbReference type="Proteomes" id="UP001158576"/>
    </source>
</evidence>
<protein>
    <submittedName>
        <fullName evidence="2">Oidioi.mRNA.OKI2018_I69.chr1.g585.t1.cds</fullName>
    </submittedName>
</protein>
<evidence type="ECO:0000313" key="2">
    <source>
        <dbReference type="EMBL" id="CAG5103040.1"/>
    </source>
</evidence>
<feature type="chain" id="PRO_5047317845" evidence="1">
    <location>
        <begin position="17"/>
        <end position="907"/>
    </location>
</feature>
<name>A0ABN7SQG6_OIKDI</name>